<protein>
    <submittedName>
        <fullName evidence="1">Uncharacterized protein</fullName>
    </submittedName>
</protein>
<reference evidence="1" key="1">
    <citation type="submission" date="2021-01" db="EMBL/GenBank/DDBJ databases">
        <title>Lytic archaeal viruses infect abundant primary producers in Earth s crust.</title>
        <authorList>
            <person name="Rahlff J."/>
            <person name="Turzynski V."/>
            <person name="Esser S.P."/>
            <person name="Monsees I."/>
            <person name="Bornemann T.L.V."/>
            <person name="Figueroa-Gonzalez P.A."/>
            <person name="Schulz F."/>
            <person name="Woyke T."/>
            <person name="Klingl A."/>
            <person name="Moraru C."/>
            <person name="Probst A.J."/>
        </authorList>
    </citation>
    <scope>NUCLEOTIDE SEQUENCE</scope>
</reference>
<accession>A0A8B0LS61</accession>
<proteinExistence type="predicted"/>
<name>A0A8B0LS61_9VIRU</name>
<dbReference type="EMBL" id="MW522971">
    <property type="protein sequence ID" value="QTW05511.1"/>
    <property type="molecule type" value="Genomic_DNA"/>
</dbReference>
<evidence type="ECO:0000313" key="1">
    <source>
        <dbReference type="EMBL" id="QTW05511.1"/>
    </source>
</evidence>
<organism evidence="1">
    <name type="scientific">uncultured archaeal virus</name>
    <dbReference type="NCBI Taxonomy" id="1960247"/>
    <lineage>
        <taxon>Viruses</taxon>
        <taxon>environmental samples</taxon>
    </lineage>
</organism>
<sequence>MEEYFGIKSSDEKDKIRFCIAKCLDYYIDEERSKVKPENLQRFYTKILKMLQNQDKFVKFMMYKQNQYIYDKNNSDIEDEEKKY</sequence>